<feature type="transmembrane region" description="Helical" evidence="1">
    <location>
        <begin position="103"/>
        <end position="126"/>
    </location>
</feature>
<sequence>MPPFPVSPQAWQLLLVLGLAFLLGLEREGRKATAGHYIFGGVRTFPLIGFLGYGIALLAGSQVLPVLLGFLGVAAFLAISYWHKITHVGEAGVTTEVTGLLTYVLGSLVAFGWYWLATALVVLSLLLLELKAGLENLAERIPSSEILTLTKFLLLTAVILPLVPNRSFTEFGINPFRLWLVVVAVSGLSYLSYLIQWRLGERASIASSAILGGIYSSTLATVILARRSRELAGGSSYAAAVVLASSVMYLRVLVLLQLFQPALASALAVPLLGLALVGSALALVWLSRASGRQVQPENPRATVNPLELSTAFLFAGVFLVLTVGTWWVTRLWGDVGVYAFSLLAGAVDVDPYVMSLAQQAGLGVALPTAARAVLLALSGNQLAKGIYALVLGHRPMGRAALGGLVFLSLLGLLPLLWL</sequence>
<dbReference type="PANTHER" id="PTHR39084">
    <property type="entry name" value="MEMBRANE PROTEIN-RELATED"/>
    <property type="match status" value="1"/>
</dbReference>
<accession>A0A062XMY0</accession>
<dbReference type="Pfam" id="PF02308">
    <property type="entry name" value="MgtC"/>
    <property type="match status" value="1"/>
</dbReference>
<feature type="domain" description="MgtC/SapB/SrpB/YhiD N-terminal" evidence="2">
    <location>
        <begin position="13"/>
        <end position="136"/>
    </location>
</feature>
<evidence type="ECO:0000256" key="1">
    <source>
        <dbReference type="SAM" id="Phobius"/>
    </source>
</evidence>
<feature type="transmembrane region" description="Helical" evidence="1">
    <location>
        <begin position="176"/>
        <end position="197"/>
    </location>
</feature>
<reference evidence="4 5" key="1">
    <citation type="submission" date="2014-04" db="EMBL/GenBank/DDBJ databases">
        <title>The Genome Sequence of Thermoanaerobaculum aquaticum MP-01, The First Cultivated Group 23 Acidobacterium.</title>
        <authorList>
            <person name="Stamps B.W."/>
            <person name="Losey N.A."/>
            <person name="Lawson P.A."/>
            <person name="Stevenson B.S."/>
        </authorList>
    </citation>
    <scope>NUCLEOTIDE SEQUENCE [LARGE SCALE GENOMIC DNA]</scope>
    <source>
        <strain evidence="4 5">MP-01</strain>
    </source>
</reference>
<feature type="transmembrane region" description="Helical" evidence="1">
    <location>
        <begin position="203"/>
        <end position="225"/>
    </location>
</feature>
<evidence type="ECO:0000313" key="4">
    <source>
        <dbReference type="EMBL" id="KDA53892.1"/>
    </source>
</evidence>
<feature type="transmembrane region" description="Helical" evidence="1">
    <location>
        <begin position="6"/>
        <end position="25"/>
    </location>
</feature>
<feature type="transmembrane region" description="Helical" evidence="1">
    <location>
        <begin position="360"/>
        <end position="379"/>
    </location>
</feature>
<keyword evidence="1" id="KW-0812">Transmembrane</keyword>
<evidence type="ECO:0000259" key="2">
    <source>
        <dbReference type="Pfam" id="PF02308"/>
    </source>
</evidence>
<protein>
    <submittedName>
        <fullName evidence="4">Uncharacterized protein</fullName>
    </submittedName>
</protein>
<keyword evidence="5" id="KW-1185">Reference proteome</keyword>
<dbReference type="PANTHER" id="PTHR39084:SF1">
    <property type="entry name" value="DUF4010 DOMAIN-CONTAINING PROTEIN"/>
    <property type="match status" value="1"/>
</dbReference>
<dbReference type="OrthoDB" id="9813718at2"/>
<dbReference type="EMBL" id="JMFG01000016">
    <property type="protein sequence ID" value="KDA53892.1"/>
    <property type="molecule type" value="Genomic_DNA"/>
</dbReference>
<dbReference type="RefSeq" id="WP_038048876.1">
    <property type="nucleotide sequence ID" value="NZ_JMFG01000016.1"/>
</dbReference>
<dbReference type="InterPro" id="IPR049177">
    <property type="entry name" value="MgtC_SapB_SrpB_YhiD_N"/>
</dbReference>
<feature type="transmembrane region" description="Helical" evidence="1">
    <location>
        <begin position="399"/>
        <end position="417"/>
    </location>
</feature>
<comment type="caution">
    <text evidence="4">The sequence shown here is derived from an EMBL/GenBank/DDBJ whole genome shotgun (WGS) entry which is preliminary data.</text>
</comment>
<organism evidence="4 5">
    <name type="scientific">Thermoanaerobaculum aquaticum</name>
    <dbReference type="NCBI Taxonomy" id="1312852"/>
    <lineage>
        <taxon>Bacteria</taxon>
        <taxon>Pseudomonadati</taxon>
        <taxon>Acidobacteriota</taxon>
        <taxon>Thermoanaerobaculia</taxon>
        <taxon>Thermoanaerobaculales</taxon>
        <taxon>Thermoanaerobaculaceae</taxon>
        <taxon>Thermoanaerobaculum</taxon>
    </lineage>
</organism>
<dbReference type="STRING" id="1312852.EG19_02650"/>
<dbReference type="Proteomes" id="UP000027284">
    <property type="component" value="Unassembled WGS sequence"/>
</dbReference>
<dbReference type="AlphaFoldDB" id="A0A062XMY0"/>
<evidence type="ECO:0000313" key="5">
    <source>
        <dbReference type="Proteomes" id="UP000027284"/>
    </source>
</evidence>
<feature type="transmembrane region" description="Helical" evidence="1">
    <location>
        <begin position="146"/>
        <end position="164"/>
    </location>
</feature>
<feature type="transmembrane region" description="Helical" evidence="1">
    <location>
        <begin position="237"/>
        <end position="259"/>
    </location>
</feature>
<evidence type="ECO:0000259" key="3">
    <source>
        <dbReference type="Pfam" id="PF13194"/>
    </source>
</evidence>
<feature type="transmembrane region" description="Helical" evidence="1">
    <location>
        <begin position="37"/>
        <end position="57"/>
    </location>
</feature>
<feature type="transmembrane region" description="Helical" evidence="1">
    <location>
        <begin position="308"/>
        <end position="329"/>
    </location>
</feature>
<keyword evidence="1" id="KW-1133">Transmembrane helix</keyword>
<keyword evidence="1" id="KW-0472">Membrane</keyword>
<dbReference type="InterPro" id="IPR025105">
    <property type="entry name" value="DUF4010"/>
</dbReference>
<feature type="transmembrane region" description="Helical" evidence="1">
    <location>
        <begin position="63"/>
        <end position="82"/>
    </location>
</feature>
<name>A0A062XMY0_9BACT</name>
<feature type="domain" description="DUF4010" evidence="3">
    <location>
        <begin position="183"/>
        <end position="392"/>
    </location>
</feature>
<gene>
    <name evidence="4" type="ORF">EG19_02650</name>
</gene>
<proteinExistence type="predicted"/>
<dbReference type="Pfam" id="PF13194">
    <property type="entry name" value="DUF4010"/>
    <property type="match status" value="1"/>
</dbReference>
<feature type="transmembrane region" description="Helical" evidence="1">
    <location>
        <begin position="265"/>
        <end position="287"/>
    </location>
</feature>